<proteinExistence type="inferred from homology"/>
<dbReference type="GO" id="GO:0015628">
    <property type="term" value="P:protein secretion by the type II secretion system"/>
    <property type="evidence" value="ECO:0007669"/>
    <property type="project" value="TreeGrafter"/>
</dbReference>
<keyword evidence="15" id="KW-1185">Reference proteome</keyword>
<evidence type="ECO:0000256" key="4">
    <source>
        <dbReference type="ARBA" id="ARBA00022475"/>
    </source>
</evidence>
<dbReference type="GeneID" id="83544177"/>
<evidence type="ECO:0000256" key="3">
    <source>
        <dbReference type="ARBA" id="ARBA00022448"/>
    </source>
</evidence>
<evidence type="ECO:0000256" key="8">
    <source>
        <dbReference type="ARBA" id="ARBA00023136"/>
    </source>
</evidence>
<comment type="subcellular location">
    <subcellularLocation>
        <location evidence="1 9">Cell inner membrane</location>
        <topology evidence="1 9">Multi-pass membrane protein</topology>
    </subcellularLocation>
</comment>
<keyword evidence="7 10" id="KW-1133">Transmembrane helix</keyword>
<evidence type="ECO:0000256" key="6">
    <source>
        <dbReference type="ARBA" id="ARBA00022692"/>
    </source>
</evidence>
<evidence type="ECO:0000313" key="14">
    <source>
        <dbReference type="Proteomes" id="UP000198883"/>
    </source>
</evidence>
<feature type="domain" description="Type II secretion system protein GspF" evidence="11">
    <location>
        <begin position="266"/>
        <end position="388"/>
    </location>
</feature>
<dbReference type="STRING" id="97481.SAMN05444853_11838"/>
<evidence type="ECO:0000256" key="7">
    <source>
        <dbReference type="ARBA" id="ARBA00022989"/>
    </source>
</evidence>
<keyword evidence="4" id="KW-1003">Cell membrane</keyword>
<feature type="transmembrane region" description="Helical" evidence="10">
    <location>
        <begin position="161"/>
        <end position="184"/>
    </location>
</feature>
<feature type="transmembrane region" description="Helical" evidence="10">
    <location>
        <begin position="369"/>
        <end position="389"/>
    </location>
</feature>
<dbReference type="PRINTS" id="PR00812">
    <property type="entry name" value="BCTERIALGSPF"/>
</dbReference>
<dbReference type="InterPro" id="IPR018076">
    <property type="entry name" value="T2SS_GspF_dom"/>
</dbReference>
<evidence type="ECO:0000313" key="13">
    <source>
        <dbReference type="EMBL" id="SEM44759.1"/>
    </source>
</evidence>
<sequence length="396" mass="45090">MNLYEFKWKGVNRFLQPQKGTVLATHHQVAENRLLQKGYRHLKIKRNFAFNRAPKKEEVTQFIHQLSLLLNAKITLRKALGVLLENCTNIKLYVWLQEIIALIEKGNSLSDSLTTLDKYFTSQEIQLIKIAERSGQLSVIFCNIADTRAKSEKLTKKVKKVMFYPVIVLGISILLCLMLLIFIVPQFADLYQSKEKSLPLITALLFKTSQVLQQHYIALLSTTIFIVTVVIMLSKKTNIISILKVNILSLLPIFNKIMSEHRIIFFCQNIALMQKAGIPLNIALSSFISKKEEDQVLQKELSNILTILNQGYPFSETLNPSVFGEQVIQMIAIGEECGRLSQMLEHIVTLKQQKLDYKIDILSQLLEPALMLFIGVIIGTIIIALYLPIFDMGALI</sequence>
<dbReference type="InterPro" id="IPR001992">
    <property type="entry name" value="T2SS_GspF/T4SS_PilC_CS"/>
</dbReference>
<evidence type="ECO:0000313" key="15">
    <source>
        <dbReference type="Proteomes" id="UP001224812"/>
    </source>
</evidence>
<keyword evidence="6 9" id="KW-0812">Transmembrane</keyword>
<evidence type="ECO:0000256" key="1">
    <source>
        <dbReference type="ARBA" id="ARBA00004429"/>
    </source>
</evidence>
<dbReference type="PANTHER" id="PTHR30012:SF7">
    <property type="entry name" value="PROTEIN TRANSPORT PROTEIN HOFC HOMOLOG"/>
    <property type="match status" value="1"/>
</dbReference>
<dbReference type="Proteomes" id="UP000198883">
    <property type="component" value="Unassembled WGS sequence"/>
</dbReference>
<evidence type="ECO:0000259" key="11">
    <source>
        <dbReference type="Pfam" id="PF00482"/>
    </source>
</evidence>
<dbReference type="Pfam" id="PF00482">
    <property type="entry name" value="T2SSF"/>
    <property type="match status" value="2"/>
</dbReference>
<organism evidence="13 14">
    <name type="scientific">Phocoenobacter skyensis</name>
    <dbReference type="NCBI Taxonomy" id="97481"/>
    <lineage>
        <taxon>Bacteria</taxon>
        <taxon>Pseudomonadati</taxon>
        <taxon>Pseudomonadota</taxon>
        <taxon>Gammaproteobacteria</taxon>
        <taxon>Pasteurellales</taxon>
        <taxon>Pasteurellaceae</taxon>
        <taxon>Phocoenobacter</taxon>
    </lineage>
</organism>
<protein>
    <submittedName>
        <fullName evidence="13">Protein transport protein HofC</fullName>
    </submittedName>
    <submittedName>
        <fullName evidence="12">Type II secretion system F family protein</fullName>
    </submittedName>
</protein>
<dbReference type="EMBL" id="JASAVS010000014">
    <property type="protein sequence ID" value="MDP8085676.1"/>
    <property type="molecule type" value="Genomic_DNA"/>
</dbReference>
<evidence type="ECO:0000256" key="5">
    <source>
        <dbReference type="ARBA" id="ARBA00022519"/>
    </source>
</evidence>
<dbReference type="Gene3D" id="1.20.81.30">
    <property type="entry name" value="Type II secretion system (T2SS), domain F"/>
    <property type="match status" value="2"/>
</dbReference>
<evidence type="ECO:0000313" key="12">
    <source>
        <dbReference type="EMBL" id="MDP8085676.1"/>
    </source>
</evidence>
<gene>
    <name evidence="12" type="ORF">QJT92_07050</name>
    <name evidence="13" type="ORF">SAMN05444853_11838</name>
</gene>
<dbReference type="PANTHER" id="PTHR30012">
    <property type="entry name" value="GENERAL SECRETION PATHWAY PROTEIN"/>
    <property type="match status" value="1"/>
</dbReference>
<dbReference type="PROSITE" id="PS00874">
    <property type="entry name" value="T2SP_F"/>
    <property type="match status" value="1"/>
</dbReference>
<keyword evidence="3 9" id="KW-0813">Transport</keyword>
<evidence type="ECO:0000256" key="2">
    <source>
        <dbReference type="ARBA" id="ARBA00005745"/>
    </source>
</evidence>
<dbReference type="OrthoDB" id="9805682at2"/>
<reference evidence="13" key="1">
    <citation type="submission" date="2016-10" db="EMBL/GenBank/DDBJ databases">
        <authorList>
            <person name="de Groot N.N."/>
        </authorList>
    </citation>
    <scope>NUCLEOTIDE SEQUENCE [LARGE SCALE GENOMIC DNA]</scope>
    <source>
        <strain evidence="13">DSM 24204</strain>
    </source>
</reference>
<comment type="similarity">
    <text evidence="2 9">Belongs to the GSP F family.</text>
</comment>
<accession>A0A1H7YI10</accession>
<dbReference type="InterPro" id="IPR003004">
    <property type="entry name" value="GspF/PilC"/>
</dbReference>
<name>A0A1H7YI10_9PAST</name>
<reference evidence="14" key="2">
    <citation type="submission" date="2016-10" db="EMBL/GenBank/DDBJ databases">
        <authorList>
            <person name="Varghese N."/>
            <person name="Submissions S."/>
        </authorList>
    </citation>
    <scope>NUCLEOTIDE SEQUENCE [LARGE SCALE GENOMIC DNA]</scope>
    <source>
        <strain evidence="14">DSM 24204</strain>
    </source>
</reference>
<feature type="transmembrane region" description="Helical" evidence="10">
    <location>
        <begin position="215"/>
        <end position="234"/>
    </location>
</feature>
<evidence type="ECO:0000256" key="9">
    <source>
        <dbReference type="RuleBase" id="RU003923"/>
    </source>
</evidence>
<keyword evidence="5" id="KW-0997">Cell inner membrane</keyword>
<dbReference type="Proteomes" id="UP001224812">
    <property type="component" value="Unassembled WGS sequence"/>
</dbReference>
<dbReference type="InterPro" id="IPR042094">
    <property type="entry name" value="T2SS_GspF_sf"/>
</dbReference>
<dbReference type="RefSeq" id="WP_090922471.1">
    <property type="nucleotide sequence ID" value="NZ_CP016180.1"/>
</dbReference>
<keyword evidence="8 10" id="KW-0472">Membrane</keyword>
<dbReference type="AlphaFoldDB" id="A0A1H7YI10"/>
<dbReference type="EMBL" id="FOBN01000018">
    <property type="protein sequence ID" value="SEM44759.1"/>
    <property type="molecule type" value="Genomic_DNA"/>
</dbReference>
<feature type="domain" description="Type II secretion system protein GspF" evidence="11">
    <location>
        <begin position="62"/>
        <end position="185"/>
    </location>
</feature>
<reference evidence="12 15" key="3">
    <citation type="journal article" date="2023" name="Front. Microbiol.">
        <title>Phylogeography and host specificity of Pasteurellaceae pathogenic to sea-farmed fish in the north-east Atlantic.</title>
        <authorList>
            <person name="Gulla S."/>
            <person name="Colquhoun D.J."/>
            <person name="Olsen A.B."/>
            <person name="Spilsberg B."/>
            <person name="Lagesen K."/>
            <person name="Aakesson C.P."/>
            <person name="Strom S."/>
            <person name="Manji F."/>
            <person name="Birkbeck T.H."/>
            <person name="Nilsen H.K."/>
        </authorList>
    </citation>
    <scope>NUCLEOTIDE SEQUENCE [LARGE SCALE GENOMIC DNA]</scope>
    <source>
        <strain evidence="12 15">VIO11850</strain>
    </source>
</reference>
<evidence type="ECO:0000256" key="10">
    <source>
        <dbReference type="SAM" id="Phobius"/>
    </source>
</evidence>
<dbReference type="GO" id="GO:0005886">
    <property type="term" value="C:plasma membrane"/>
    <property type="evidence" value="ECO:0007669"/>
    <property type="project" value="UniProtKB-SubCell"/>
</dbReference>